<evidence type="ECO:0000256" key="14">
    <source>
        <dbReference type="ARBA" id="ARBA00023264"/>
    </source>
</evidence>
<dbReference type="RefSeq" id="WP_165926908.1">
    <property type="nucleotide sequence ID" value="NZ_SMAK01000009.1"/>
</dbReference>
<evidence type="ECO:0000256" key="13">
    <source>
        <dbReference type="ARBA" id="ARBA00023209"/>
    </source>
</evidence>
<dbReference type="InterPro" id="IPR025202">
    <property type="entry name" value="PLD-like_dom"/>
</dbReference>
<comment type="subcellular location">
    <subcellularLocation>
        <location evidence="3">Cell membrane</location>
        <topology evidence="3">Multi-pass membrane protein</topology>
    </subcellularLocation>
    <subcellularLocation>
        <location evidence="2">Secreted</location>
    </subcellularLocation>
</comment>
<organism evidence="18 19">
    <name type="scientific">Tepidamorphus gemmatus</name>
    <dbReference type="NCBI Taxonomy" id="747076"/>
    <lineage>
        <taxon>Bacteria</taxon>
        <taxon>Pseudomonadati</taxon>
        <taxon>Pseudomonadota</taxon>
        <taxon>Alphaproteobacteria</taxon>
        <taxon>Hyphomicrobiales</taxon>
        <taxon>Tepidamorphaceae</taxon>
        <taxon>Tepidamorphus</taxon>
    </lineage>
</organism>
<evidence type="ECO:0000256" key="10">
    <source>
        <dbReference type="ARBA" id="ARBA00022989"/>
    </source>
</evidence>
<protein>
    <recommendedName>
        <fullName evidence="15">Cardiolipin synthase</fullName>
        <ecNumber evidence="15">2.7.8.-</ecNumber>
    </recommendedName>
</protein>
<feature type="domain" description="PLD phosphodiesterase" evidence="17">
    <location>
        <begin position="400"/>
        <end position="427"/>
    </location>
</feature>
<dbReference type="PROSITE" id="PS50035">
    <property type="entry name" value="PLD"/>
    <property type="match status" value="2"/>
</dbReference>
<keyword evidence="13" id="KW-0594">Phospholipid biosynthesis</keyword>
<feature type="domain" description="PLD phosphodiesterase" evidence="17">
    <location>
        <begin position="220"/>
        <end position="247"/>
    </location>
</feature>
<dbReference type="EMBL" id="SMAK01000009">
    <property type="protein sequence ID" value="TCT08369.1"/>
    <property type="molecule type" value="Genomic_DNA"/>
</dbReference>
<dbReference type="Proteomes" id="UP000295678">
    <property type="component" value="Unassembled WGS sequence"/>
</dbReference>
<evidence type="ECO:0000256" key="4">
    <source>
        <dbReference type="ARBA" id="ARBA00022475"/>
    </source>
</evidence>
<evidence type="ECO:0000256" key="15">
    <source>
        <dbReference type="NCBIfam" id="TIGR04265"/>
    </source>
</evidence>
<keyword evidence="10 16" id="KW-1133">Transmembrane helix</keyword>
<name>A0A4R3M7V1_9HYPH</name>
<dbReference type="InterPro" id="IPR022924">
    <property type="entry name" value="Cardiolipin_synthase"/>
</dbReference>
<comment type="caution">
    <text evidence="18">The sequence shown here is derived from an EMBL/GenBank/DDBJ whole genome shotgun (WGS) entry which is preliminary data.</text>
</comment>
<evidence type="ECO:0000256" key="8">
    <source>
        <dbReference type="ARBA" id="ARBA00022692"/>
    </source>
</evidence>
<keyword evidence="5" id="KW-0444">Lipid biosynthesis</keyword>
<keyword evidence="19" id="KW-1185">Reference proteome</keyword>
<dbReference type="Pfam" id="PF13091">
    <property type="entry name" value="PLDc_2"/>
    <property type="match status" value="2"/>
</dbReference>
<evidence type="ECO:0000313" key="19">
    <source>
        <dbReference type="Proteomes" id="UP000295678"/>
    </source>
</evidence>
<sequence length="487" mass="52919">MDVFLHSLTISAALHAVIVLLITIRVIMSRPSTGVALAWLFLVAILPFLGGLIYLLLGERRIGGRRARAMGALRAHYRRMSEAALRDGVAVVDWSRHAGEARGLDRLGRMVAASPTVAGSDLELMSDTLAMLDRLAEDIDAAETSVLMEFYIWNEGGKADLVLEALIRAARRGVSCRVLVDALGGRPWWRSNQPARLRAAGVSIAQALPVGLVRSVFGRTDLRLHRKIVVIDGRIGWTGSMNLVDPRHFKQDAGVGEWIDAMVRIEGPAVALLGATAIGDWVLETGEAIEKLIADVGLRFGEPKGETDLQVVSSGPGETGDGLLLMLLALINAARHELILTTPYFVPDESLLRALRGAAGRGVRVALVLPERIDSRLSRHASRSYFDELLAMGVEIHAFRGGLLHTKSISVDGVMAMFGTANLDMRSLWLNYEVSLFVYGKAFTASLAALQAGYIADSVPLDPQSFASRPFRERLIDNTVRLISPLL</sequence>
<keyword evidence="11" id="KW-0443">Lipid metabolism</keyword>
<feature type="transmembrane region" description="Helical" evidence="16">
    <location>
        <begin position="7"/>
        <end position="28"/>
    </location>
</feature>
<dbReference type="SUPFAM" id="SSF56024">
    <property type="entry name" value="Phospholipase D/nuclease"/>
    <property type="match status" value="2"/>
</dbReference>
<dbReference type="SMART" id="SM00155">
    <property type="entry name" value="PLDc"/>
    <property type="match status" value="2"/>
</dbReference>
<dbReference type="GO" id="GO:0005576">
    <property type="term" value="C:extracellular region"/>
    <property type="evidence" value="ECO:0007669"/>
    <property type="project" value="UniProtKB-SubCell"/>
</dbReference>
<dbReference type="CDD" id="cd09158">
    <property type="entry name" value="PLDc_EcCLS_like_2"/>
    <property type="match status" value="1"/>
</dbReference>
<dbReference type="PANTHER" id="PTHR21248:SF22">
    <property type="entry name" value="PHOSPHOLIPASE D"/>
    <property type="match status" value="1"/>
</dbReference>
<dbReference type="NCBIfam" id="TIGR04265">
    <property type="entry name" value="bac_cardiolipin"/>
    <property type="match status" value="1"/>
</dbReference>
<reference evidence="18 19" key="1">
    <citation type="submission" date="2019-03" db="EMBL/GenBank/DDBJ databases">
        <title>Genomic Encyclopedia of Type Strains, Phase IV (KMG-IV): sequencing the most valuable type-strain genomes for metagenomic binning, comparative biology and taxonomic classification.</title>
        <authorList>
            <person name="Goeker M."/>
        </authorList>
    </citation>
    <scope>NUCLEOTIDE SEQUENCE [LARGE SCALE GENOMIC DNA]</scope>
    <source>
        <strain evidence="18 19">DSM 19345</strain>
    </source>
</reference>
<keyword evidence="8 16" id="KW-0812">Transmembrane</keyword>
<evidence type="ECO:0000256" key="2">
    <source>
        <dbReference type="ARBA" id="ARBA00004613"/>
    </source>
</evidence>
<dbReference type="PANTHER" id="PTHR21248">
    <property type="entry name" value="CARDIOLIPIN SYNTHASE"/>
    <property type="match status" value="1"/>
</dbReference>
<keyword evidence="14" id="KW-1208">Phospholipid metabolism</keyword>
<dbReference type="GO" id="GO:0032049">
    <property type="term" value="P:cardiolipin biosynthetic process"/>
    <property type="evidence" value="ECO:0007669"/>
    <property type="project" value="UniProtKB-UniRule"/>
</dbReference>
<evidence type="ECO:0000256" key="5">
    <source>
        <dbReference type="ARBA" id="ARBA00022516"/>
    </source>
</evidence>
<dbReference type="CDD" id="cd09152">
    <property type="entry name" value="PLDc_EcCLS_like_1"/>
    <property type="match status" value="1"/>
</dbReference>
<dbReference type="Gene3D" id="3.30.870.10">
    <property type="entry name" value="Endonuclease Chain A"/>
    <property type="match status" value="2"/>
</dbReference>
<evidence type="ECO:0000256" key="12">
    <source>
        <dbReference type="ARBA" id="ARBA00023136"/>
    </source>
</evidence>
<proteinExistence type="predicted"/>
<evidence type="ECO:0000259" key="17">
    <source>
        <dbReference type="PROSITE" id="PS50035"/>
    </source>
</evidence>
<evidence type="ECO:0000256" key="3">
    <source>
        <dbReference type="ARBA" id="ARBA00004651"/>
    </source>
</evidence>
<dbReference type="GO" id="GO:0008808">
    <property type="term" value="F:cardiolipin synthase activity"/>
    <property type="evidence" value="ECO:0007669"/>
    <property type="project" value="UniProtKB-UniRule"/>
</dbReference>
<evidence type="ECO:0000256" key="9">
    <source>
        <dbReference type="ARBA" id="ARBA00022737"/>
    </source>
</evidence>
<dbReference type="GO" id="GO:0005886">
    <property type="term" value="C:plasma membrane"/>
    <property type="evidence" value="ECO:0007669"/>
    <property type="project" value="UniProtKB-SubCell"/>
</dbReference>
<keyword evidence="6" id="KW-0964">Secreted</keyword>
<evidence type="ECO:0000256" key="16">
    <source>
        <dbReference type="SAM" id="Phobius"/>
    </source>
</evidence>
<gene>
    <name evidence="18" type="ORF">EDC22_10944</name>
</gene>
<keyword evidence="9" id="KW-0677">Repeat</keyword>
<dbReference type="AlphaFoldDB" id="A0A4R3M7V1"/>
<dbReference type="Pfam" id="PF13396">
    <property type="entry name" value="PLDc_N"/>
    <property type="match status" value="1"/>
</dbReference>
<evidence type="ECO:0000256" key="1">
    <source>
        <dbReference type="ARBA" id="ARBA00003145"/>
    </source>
</evidence>
<feature type="transmembrane region" description="Helical" evidence="16">
    <location>
        <begin position="34"/>
        <end position="57"/>
    </location>
</feature>
<dbReference type="InterPro" id="IPR001736">
    <property type="entry name" value="PLipase_D/transphosphatidylase"/>
</dbReference>
<accession>A0A4R3M7V1</accession>
<evidence type="ECO:0000313" key="18">
    <source>
        <dbReference type="EMBL" id="TCT08369.1"/>
    </source>
</evidence>
<evidence type="ECO:0000256" key="7">
    <source>
        <dbReference type="ARBA" id="ARBA00022679"/>
    </source>
</evidence>
<keyword evidence="4" id="KW-1003">Cell membrane</keyword>
<keyword evidence="12 16" id="KW-0472">Membrane</keyword>
<dbReference type="InterPro" id="IPR027379">
    <property type="entry name" value="CLS_N"/>
</dbReference>
<evidence type="ECO:0000256" key="6">
    <source>
        <dbReference type="ARBA" id="ARBA00022525"/>
    </source>
</evidence>
<dbReference type="EC" id="2.7.8.-" evidence="15"/>
<evidence type="ECO:0000256" key="11">
    <source>
        <dbReference type="ARBA" id="ARBA00023098"/>
    </source>
</evidence>
<comment type="function">
    <text evidence="1">Could be a virulence factor.</text>
</comment>
<keyword evidence="7" id="KW-0808">Transferase</keyword>